<dbReference type="OrthoDB" id="1393129at2"/>
<feature type="chain" id="PRO_5022818598" evidence="1">
    <location>
        <begin position="24"/>
        <end position="1130"/>
    </location>
</feature>
<dbReference type="EMBL" id="CABPSQ010000006">
    <property type="protein sequence ID" value="VVE69903.1"/>
    <property type="molecule type" value="Genomic_DNA"/>
</dbReference>
<name>A0A5E5ABM4_9BURK</name>
<accession>A0A5E5ABM4</accession>
<proteinExistence type="predicted"/>
<gene>
    <name evidence="3" type="ORF">PCA31118_03342</name>
</gene>
<evidence type="ECO:0000259" key="2">
    <source>
        <dbReference type="PROSITE" id="PS51208"/>
    </source>
</evidence>
<dbReference type="Proteomes" id="UP000414136">
    <property type="component" value="Unassembled WGS sequence"/>
</dbReference>
<dbReference type="RefSeq" id="WP_150626243.1">
    <property type="nucleotide sequence ID" value="NZ_CABPSQ010000006.1"/>
</dbReference>
<dbReference type="PROSITE" id="PS51208">
    <property type="entry name" value="AUTOTRANSPORTER"/>
    <property type="match status" value="1"/>
</dbReference>
<keyword evidence="4" id="KW-1185">Reference proteome</keyword>
<dbReference type="Gene3D" id="3.40.390.10">
    <property type="entry name" value="Collagenase (Catalytic Domain)"/>
    <property type="match status" value="1"/>
</dbReference>
<reference evidence="3 4" key="1">
    <citation type="submission" date="2019-08" db="EMBL/GenBank/DDBJ databases">
        <authorList>
            <person name="Peeters C."/>
        </authorList>
    </citation>
    <scope>NUCLEOTIDE SEQUENCE [LARGE SCALE GENOMIC DNA]</scope>
    <source>
        <strain evidence="3 4">LMG 31118</strain>
    </source>
</reference>
<dbReference type="InterPro" id="IPR024079">
    <property type="entry name" value="MetalloPept_cat_dom_sf"/>
</dbReference>
<feature type="signal peptide" evidence="1">
    <location>
        <begin position="1"/>
        <end position="23"/>
    </location>
</feature>
<dbReference type="Gene3D" id="2.40.128.130">
    <property type="entry name" value="Autotransporter beta-domain"/>
    <property type="match status" value="1"/>
</dbReference>
<evidence type="ECO:0000313" key="3">
    <source>
        <dbReference type="EMBL" id="VVE69903.1"/>
    </source>
</evidence>
<protein>
    <submittedName>
        <fullName evidence="3">Outer membrane autotransporter</fullName>
    </submittedName>
</protein>
<organism evidence="3 4">
    <name type="scientific">Pandoraea captiosa</name>
    <dbReference type="NCBI Taxonomy" id="2508302"/>
    <lineage>
        <taxon>Bacteria</taxon>
        <taxon>Pseudomonadati</taxon>
        <taxon>Pseudomonadota</taxon>
        <taxon>Betaproteobacteria</taxon>
        <taxon>Burkholderiales</taxon>
        <taxon>Burkholderiaceae</taxon>
        <taxon>Pandoraea</taxon>
    </lineage>
</organism>
<keyword evidence="1" id="KW-0732">Signal</keyword>
<dbReference type="InterPro" id="IPR036709">
    <property type="entry name" value="Autotransporte_beta_dom_sf"/>
</dbReference>
<dbReference type="AlphaFoldDB" id="A0A5E5ABM4"/>
<dbReference type="GO" id="GO:0008237">
    <property type="term" value="F:metallopeptidase activity"/>
    <property type="evidence" value="ECO:0007669"/>
    <property type="project" value="InterPro"/>
</dbReference>
<evidence type="ECO:0000256" key="1">
    <source>
        <dbReference type="SAM" id="SignalP"/>
    </source>
</evidence>
<dbReference type="SMART" id="SM00869">
    <property type="entry name" value="Autotransporter"/>
    <property type="match status" value="1"/>
</dbReference>
<dbReference type="SUPFAM" id="SSF103515">
    <property type="entry name" value="Autotransporter"/>
    <property type="match status" value="1"/>
</dbReference>
<dbReference type="Pfam" id="PF03797">
    <property type="entry name" value="Autotransporter"/>
    <property type="match status" value="1"/>
</dbReference>
<sequence length="1130" mass="118553">MRTIRMTCVAFAALCTLASAAQAYTPIDIADRYGTPFIQARLFSPTDGAYTSDDFGRDQVSSGTLSPLQTDQIRAALNYWAEVIKVTPGRSPAAINVGMSTSGGAHAYSPYAFDVGPLPADSDQNPTLVQAALQNNPLERPAYYGAHGEITLGQMAFSTAPHVASQIPLNSQADLPAVMLHEVAHALGVGTNIVQTEITPTLHTNRFTSVLDSWSAHLYDDNDRPAQPGQNILTPENRGTVDPSAFDARNDNAYFAGDHVREVLGNAMKGIPVKAMFEGTIYDGPIFSHIELKNSLMSHQTYRNYTAFMEAELAALQDIGYDIDRRNFFGRSIYDDGLTLTNDRPFFGRNADGTAYVPNTYNTATLGLGLHLYGSYNTVAQRADLLSIGDGGAGIRVDGVANNVSVLPGTRIYADGANGRGVMFTYGKNHTFVQQGDVQALGANGIAASFDFGHNALGDDADYRGSYIFTKLDRNTGLPLPLPDELDGPLVTRADITGRLAGRYASLYMSENGYVGQINIMRGAALYGDILSKYAERDANGDLRLTQLSFGLTPDANGVATNRADPTFNLRYDGNIVGSNLALTMAGGTTEINGDHTVHDVAVNAGATLTGNSRYVLGSAGAFVNAGTVAPSLAGSFISVGGDYTQTNTGRLVLSLTDGGTFSKLLVTGHAALDGTLAMAPQRGWYASGMTVTSDQWLNASSISGAFANVTTLLTSPTLLASASSLGGNTYRVQFTRAANAYSQYGIDGNSRSVGAVLDRMAGGAGADLQPLITALDFSAADGSDVARALPQLTPAAYGAMFAGGLLRERQLTDMVATAVGADGTQNTPNAGEGALTGNWRGFAMPFGSGYWRTRNGGTAGDMAGASGNTYGVVFGAERVVGVAGEGRDWTVGAHGAISGQSTRLDGQTPGSGKTTAFDIGVHARYAPSTSVGPHAFALARIGVEDGRVDRTISVNGYSATPRGTWTGASASASIGGGWRWPLSSTTSAGPVAALDYTGLYRPSLTEEGADGARLRLDSKTFNSVRTRLGGELRFDLPMIAGNALTANLQATWNHELTNGAINQSASFVGYPGLPFTTRSEVVGRDSLGLQAGVSYRMARRIVFGAAVSSNVYKAGNADIAGSVSATWRF</sequence>
<evidence type="ECO:0000313" key="4">
    <source>
        <dbReference type="Proteomes" id="UP000414136"/>
    </source>
</evidence>
<dbReference type="InterPro" id="IPR005546">
    <property type="entry name" value="Autotransporte_beta"/>
</dbReference>
<feature type="domain" description="Autotransporter" evidence="2">
    <location>
        <begin position="835"/>
        <end position="1130"/>
    </location>
</feature>